<dbReference type="STRING" id="571913.VV02_02445"/>
<protein>
    <recommendedName>
        <fullName evidence="6">Ribosomal RNA small subunit methyltransferase G</fullName>
        <ecNumber evidence="6">2.1.1.-</ecNumber>
    </recommendedName>
    <alternativeName>
        <fullName evidence="6">16S rRNA 7-methylguanosine methyltransferase</fullName>
        <shortName evidence="6">16S rRNA m7G methyltransferase</shortName>
    </alternativeName>
</protein>
<evidence type="ECO:0000313" key="9">
    <source>
        <dbReference type="Proteomes" id="UP000066480"/>
    </source>
</evidence>
<dbReference type="InterPro" id="IPR029063">
    <property type="entry name" value="SAM-dependent_MTases_sf"/>
</dbReference>
<dbReference type="Pfam" id="PF02527">
    <property type="entry name" value="GidB"/>
    <property type="match status" value="1"/>
</dbReference>
<accession>A0A0K1JEG6</accession>
<dbReference type="PATRIC" id="fig|571913.6.peg.502"/>
<evidence type="ECO:0000256" key="5">
    <source>
        <dbReference type="ARBA" id="ARBA00022691"/>
    </source>
</evidence>
<keyword evidence="4 6" id="KW-0808">Transferase</keyword>
<feature type="binding site" evidence="6">
    <location>
        <begin position="132"/>
        <end position="133"/>
    </location>
    <ligand>
        <name>S-adenosyl-L-methionine</name>
        <dbReference type="ChEBI" id="CHEBI:59789"/>
    </ligand>
</feature>
<name>A0A0K1JEG6_9MICO</name>
<evidence type="ECO:0000256" key="4">
    <source>
        <dbReference type="ARBA" id="ARBA00022679"/>
    </source>
</evidence>
<keyword evidence="5 6" id="KW-0949">S-adenosyl-L-methionine</keyword>
<reference evidence="8 9" key="1">
    <citation type="submission" date="2015-03" db="EMBL/GenBank/DDBJ databases">
        <title>Luteipulveratus halotolerans sp. nov., a novel actinobacterium (Dermacoccaceae) from Sarawak, Malaysia.</title>
        <authorList>
            <person name="Juboi H."/>
            <person name="Basik A."/>
            <person name="Shamsul S.S."/>
            <person name="Arnold P."/>
            <person name="Schmitt E.K."/>
            <person name="Sanglier J.-J."/>
            <person name="Yeo T."/>
        </authorList>
    </citation>
    <scope>NUCLEOTIDE SEQUENCE [LARGE SCALE GENOMIC DNA]</scope>
    <source>
        <strain evidence="8 9">MN07-A0370</strain>
    </source>
</reference>
<dbReference type="SUPFAM" id="SSF53335">
    <property type="entry name" value="S-adenosyl-L-methionine-dependent methyltransferases"/>
    <property type="match status" value="1"/>
</dbReference>
<keyword evidence="1 6" id="KW-0963">Cytoplasm</keyword>
<dbReference type="Proteomes" id="UP000066480">
    <property type="component" value="Chromosome"/>
</dbReference>
<gene>
    <name evidence="6" type="primary">rsmG</name>
    <name evidence="8" type="ORF">VV02_02445</name>
</gene>
<feature type="region of interest" description="Disordered" evidence="7">
    <location>
        <begin position="1"/>
        <end position="20"/>
    </location>
</feature>
<dbReference type="HAMAP" id="MF_00074">
    <property type="entry name" value="16SrRNA_methyltr_G"/>
    <property type="match status" value="1"/>
</dbReference>
<comment type="function">
    <text evidence="6">Specifically methylates the N7 position of a guanine in 16S rRNA.</text>
</comment>
<dbReference type="PANTHER" id="PTHR31760:SF0">
    <property type="entry name" value="S-ADENOSYL-L-METHIONINE-DEPENDENT METHYLTRANSFERASES SUPERFAMILY PROTEIN"/>
    <property type="match status" value="1"/>
</dbReference>
<dbReference type="OrthoDB" id="9808773at2"/>
<evidence type="ECO:0000256" key="1">
    <source>
        <dbReference type="ARBA" id="ARBA00022490"/>
    </source>
</evidence>
<dbReference type="NCBIfam" id="TIGR00138">
    <property type="entry name" value="rsmG_gidB"/>
    <property type="match status" value="1"/>
</dbReference>
<keyword evidence="9" id="KW-1185">Reference proteome</keyword>
<evidence type="ECO:0000256" key="6">
    <source>
        <dbReference type="HAMAP-Rule" id="MF_00074"/>
    </source>
</evidence>
<dbReference type="CDD" id="cd02440">
    <property type="entry name" value="AdoMet_MTases"/>
    <property type="match status" value="1"/>
</dbReference>
<feature type="binding site" evidence="6">
    <location>
        <position position="147"/>
    </location>
    <ligand>
        <name>S-adenosyl-L-methionine</name>
        <dbReference type="ChEBI" id="CHEBI:59789"/>
    </ligand>
</feature>
<feature type="compositionally biased region" description="Basic residues" evidence="7">
    <location>
        <begin position="239"/>
        <end position="251"/>
    </location>
</feature>
<dbReference type="KEGG" id="lmoi:VV02_02445"/>
<evidence type="ECO:0000256" key="7">
    <source>
        <dbReference type="SAM" id="MobiDB-lite"/>
    </source>
</evidence>
<comment type="similarity">
    <text evidence="6">Belongs to the methyltransferase superfamily. RNA methyltransferase RsmG family.</text>
</comment>
<evidence type="ECO:0000313" key="8">
    <source>
        <dbReference type="EMBL" id="AKU14988.1"/>
    </source>
</evidence>
<feature type="binding site" evidence="6">
    <location>
        <position position="81"/>
    </location>
    <ligand>
        <name>S-adenosyl-L-methionine</name>
        <dbReference type="ChEBI" id="CHEBI:59789"/>
    </ligand>
</feature>
<proteinExistence type="inferred from homology"/>
<dbReference type="InterPro" id="IPR003682">
    <property type="entry name" value="rRNA_ssu_MeTfrase_G"/>
</dbReference>
<keyword evidence="2 6" id="KW-0698">rRNA processing</keyword>
<feature type="binding site" evidence="6">
    <location>
        <position position="86"/>
    </location>
    <ligand>
        <name>S-adenosyl-L-methionine</name>
        <dbReference type="ChEBI" id="CHEBI:59789"/>
    </ligand>
</feature>
<comment type="subcellular location">
    <subcellularLocation>
        <location evidence="6">Cytoplasm</location>
    </subcellularLocation>
</comment>
<dbReference type="PANTHER" id="PTHR31760">
    <property type="entry name" value="S-ADENOSYL-L-METHIONINE-DEPENDENT METHYLTRANSFERASES SUPERFAMILY PROTEIN"/>
    <property type="match status" value="1"/>
</dbReference>
<dbReference type="GO" id="GO:0005829">
    <property type="term" value="C:cytosol"/>
    <property type="evidence" value="ECO:0007669"/>
    <property type="project" value="TreeGrafter"/>
</dbReference>
<sequence length="251" mass="26959">MEPDDARGPDQAPPPAPSGASAIFGSQLELAEAYVAHLASTGVSHGLIGPREVPRLWDRHILNCAVIHPAFDEDSSVADVGAGAGLPGMVLALTRPDLRVTLVEPLERRTRWLEHVARDIGLSNVVVRRGKAEQLWDDLSVDAVTSRAVARLGELARLSLPLLRPQGRMVALKGERAQVEVTEDADILRRLRVAETAIATYGEGLVDPPTTVVALRVDGTSPRLRTPVGSGPALSAEKKRAKRAQRRSSQL</sequence>
<organism evidence="8 9">
    <name type="scientific">Luteipulveratus mongoliensis</name>
    <dbReference type="NCBI Taxonomy" id="571913"/>
    <lineage>
        <taxon>Bacteria</taxon>
        <taxon>Bacillati</taxon>
        <taxon>Actinomycetota</taxon>
        <taxon>Actinomycetes</taxon>
        <taxon>Micrococcales</taxon>
        <taxon>Dermacoccaceae</taxon>
        <taxon>Luteipulveratus</taxon>
    </lineage>
</organism>
<dbReference type="RefSeq" id="WP_052589554.1">
    <property type="nucleotide sequence ID" value="NZ_CP011112.1"/>
</dbReference>
<dbReference type="AlphaFoldDB" id="A0A0K1JEG6"/>
<evidence type="ECO:0000256" key="3">
    <source>
        <dbReference type="ARBA" id="ARBA00022603"/>
    </source>
</evidence>
<comment type="caution">
    <text evidence="6">Lacks conserved residue(s) required for the propagation of feature annotation.</text>
</comment>
<feature type="region of interest" description="Disordered" evidence="7">
    <location>
        <begin position="221"/>
        <end position="251"/>
    </location>
</feature>
<dbReference type="EMBL" id="CP011112">
    <property type="protein sequence ID" value="AKU14988.1"/>
    <property type="molecule type" value="Genomic_DNA"/>
</dbReference>
<dbReference type="GO" id="GO:0070043">
    <property type="term" value="F:rRNA (guanine-N7-)-methyltransferase activity"/>
    <property type="evidence" value="ECO:0007669"/>
    <property type="project" value="UniProtKB-UniRule"/>
</dbReference>
<dbReference type="EC" id="2.1.1.-" evidence="6"/>
<evidence type="ECO:0000256" key="2">
    <source>
        <dbReference type="ARBA" id="ARBA00022552"/>
    </source>
</evidence>
<dbReference type="Gene3D" id="3.40.50.150">
    <property type="entry name" value="Vaccinia Virus protein VP39"/>
    <property type="match status" value="1"/>
</dbReference>
<keyword evidence="3 6" id="KW-0489">Methyltransferase</keyword>